<reference evidence="1 2" key="1">
    <citation type="journal article" date="2012" name="J. Bacteriol.">
        <title>Genome sequence of Mycobacterium hassiacum DSM 44199, a rare source of heat-stable mycobacterial proteins.</title>
        <authorList>
            <person name="Tiago I."/>
            <person name="Maranha A."/>
            <person name="Mendes V."/>
            <person name="Alarico S."/>
            <person name="Moynihan P.J."/>
            <person name="Clarke A.J."/>
            <person name="Macedo-Ribeiro S."/>
            <person name="Pereira P.J."/>
            <person name="Empadinhas N."/>
        </authorList>
    </citation>
    <scope>NUCLEOTIDE SEQUENCE [LARGE SCALE GENOMIC DNA]</scope>
    <source>
        <strain evidence="2">DSM 44199 / CIP 105218 / JCM 12690 / 3849</strain>
    </source>
</reference>
<dbReference type="RefSeq" id="WP_005626037.1">
    <property type="nucleotide sequence ID" value="NZ_AMRA01000038.1"/>
</dbReference>
<dbReference type="EMBL" id="AMRA01000038">
    <property type="protein sequence ID" value="EKF24507.1"/>
    <property type="molecule type" value="Genomic_DNA"/>
</dbReference>
<dbReference type="InterPro" id="IPR012349">
    <property type="entry name" value="Split_barrel_FMN-bd"/>
</dbReference>
<gene>
    <name evidence="1" type="ORF">C731_1442</name>
</gene>
<accession>K5BG60</accession>
<sequence length="129" mass="14965">MTMNLRERVTTTFQKRIANPVMRRMPFQTLLETTGRVSGKPRRTPLDGRREGNTFWFVSEFGEKSDYVKNIKADPRVRVRLRGTWHSGTAHLVPEDDAQARLRSLPRFNSFGVRTFGTNLLTIRVDLDD</sequence>
<dbReference type="GO" id="GO:0016491">
    <property type="term" value="F:oxidoreductase activity"/>
    <property type="evidence" value="ECO:0007669"/>
    <property type="project" value="InterPro"/>
</dbReference>
<keyword evidence="2" id="KW-1185">Reference proteome</keyword>
<dbReference type="PATRIC" id="fig|1122247.3.peg.1385"/>
<dbReference type="eggNOG" id="COG1902">
    <property type="taxonomic scope" value="Bacteria"/>
</dbReference>
<dbReference type="NCBIfam" id="TIGR00026">
    <property type="entry name" value="hi_GC_TIGR00026"/>
    <property type="match status" value="1"/>
</dbReference>
<dbReference type="AlphaFoldDB" id="K5BG60"/>
<evidence type="ECO:0000313" key="2">
    <source>
        <dbReference type="Proteomes" id="UP000006265"/>
    </source>
</evidence>
<dbReference type="SUPFAM" id="SSF50475">
    <property type="entry name" value="FMN-binding split barrel"/>
    <property type="match status" value="1"/>
</dbReference>
<dbReference type="InterPro" id="IPR004378">
    <property type="entry name" value="F420H2_quin_Rdtase"/>
</dbReference>
<evidence type="ECO:0000313" key="1">
    <source>
        <dbReference type="EMBL" id="EKF24507.1"/>
    </source>
</evidence>
<dbReference type="OrthoDB" id="4633749at2"/>
<dbReference type="Pfam" id="PF04075">
    <property type="entry name" value="F420H2_quin_red"/>
    <property type="match status" value="1"/>
</dbReference>
<dbReference type="Gene3D" id="2.30.110.10">
    <property type="entry name" value="Electron Transport, Fmn-binding Protein, Chain A"/>
    <property type="match status" value="1"/>
</dbReference>
<protein>
    <submittedName>
        <fullName evidence="1">Deazaflavin-dependent oxidoreductase, nitroreductase family protein</fullName>
    </submittedName>
</protein>
<comment type="caution">
    <text evidence="1">The sequence shown here is derived from an EMBL/GenBank/DDBJ whole genome shotgun (WGS) entry which is preliminary data.</text>
</comment>
<dbReference type="Proteomes" id="UP000006265">
    <property type="component" value="Unassembled WGS sequence"/>
</dbReference>
<organism evidence="1 2">
    <name type="scientific">Mycolicibacterium hassiacum (strain DSM 44199 / CIP 105218 / JCM 12690 / 3849)</name>
    <name type="common">Mycobacterium hassiacum</name>
    <dbReference type="NCBI Taxonomy" id="1122247"/>
    <lineage>
        <taxon>Bacteria</taxon>
        <taxon>Bacillati</taxon>
        <taxon>Actinomycetota</taxon>
        <taxon>Actinomycetes</taxon>
        <taxon>Mycobacteriales</taxon>
        <taxon>Mycobacteriaceae</taxon>
        <taxon>Mycolicibacterium</taxon>
    </lineage>
</organism>
<name>K5BG60_MYCHD</name>
<dbReference type="STRING" id="1122247.GCA_000379865_04428"/>
<proteinExistence type="predicted"/>